<protein>
    <submittedName>
        <fullName evidence="1">Uncharacterized protein</fullName>
    </submittedName>
</protein>
<sequence length="206" mass="23854">MSLNTVNYSISFEQNKIVLNLIKDKFIQEASLLLSIVESFSKNESPSRTSLCEAFRLFGNAKYTWFSGGEEDIKALCQGVLTGYQDANSRKFKNSILSKVKIFIEKNDKESFFNLSQSIYRSAQQNAPIIYNTDNEFQFENREDFYELEEENEILKNPTLGDLHNFYMEVLPWQEESKIKAGNIYKKKTKKTLKKIQSSLFEGDGI</sequence>
<keyword evidence="2" id="KW-1185">Reference proteome</keyword>
<dbReference type="EMBL" id="CP000153">
    <property type="protein sequence ID" value="ABB44082.1"/>
    <property type="molecule type" value="Genomic_DNA"/>
</dbReference>
<evidence type="ECO:0000313" key="2">
    <source>
        <dbReference type="Proteomes" id="UP000002714"/>
    </source>
</evidence>
<dbReference type="KEGG" id="tdn:Suden_0803"/>
<evidence type="ECO:0000313" key="1">
    <source>
        <dbReference type="EMBL" id="ABB44082.1"/>
    </source>
</evidence>
<dbReference type="STRING" id="326298.Suden_0803"/>
<name>Q30SE9_SULDN</name>
<gene>
    <name evidence="1" type="ordered locus">Suden_0803</name>
</gene>
<proteinExistence type="predicted"/>
<reference evidence="1 2" key="1">
    <citation type="journal article" date="2008" name="Appl. Environ. Microbiol.">
        <title>Genome of the epsilonproteobacterial chemolithoautotroph Sulfurimonas denitrificans.</title>
        <authorList>
            <person name="Sievert S.M."/>
            <person name="Scott K.M."/>
            <person name="Klotz M.G."/>
            <person name="Chain P.S.G."/>
            <person name="Hauser L.J."/>
            <person name="Hemp J."/>
            <person name="Huegler M."/>
            <person name="Land M."/>
            <person name="Lapidus A."/>
            <person name="Larimer F.W."/>
            <person name="Lucas S."/>
            <person name="Malfatti S.A."/>
            <person name="Meyer F."/>
            <person name="Paulsen I.T."/>
            <person name="Ren Q."/>
            <person name="Simon J."/>
            <person name="Bailey K."/>
            <person name="Diaz E."/>
            <person name="Fitzpatrick K.A."/>
            <person name="Glover B."/>
            <person name="Gwatney N."/>
            <person name="Korajkic A."/>
            <person name="Long A."/>
            <person name="Mobberley J.M."/>
            <person name="Pantry S.N."/>
            <person name="Pazder G."/>
            <person name="Peterson S."/>
            <person name="Quintanilla J.D."/>
            <person name="Sprinkle R."/>
            <person name="Stephens J."/>
            <person name="Thomas P."/>
            <person name="Vaughn R."/>
            <person name="Weber M.J."/>
            <person name="Wooten L.L."/>
        </authorList>
    </citation>
    <scope>NUCLEOTIDE SEQUENCE [LARGE SCALE GENOMIC DNA]</scope>
    <source>
        <strain evidence="2">ATCC 33889 / DSM 1251</strain>
    </source>
</reference>
<dbReference type="HOGENOM" id="CLU_1331352_0_0_7"/>
<accession>Q30SE9</accession>
<dbReference type="RefSeq" id="WP_011372435.1">
    <property type="nucleotide sequence ID" value="NC_007575.1"/>
</dbReference>
<dbReference type="AlphaFoldDB" id="Q30SE9"/>
<dbReference type="Proteomes" id="UP000002714">
    <property type="component" value="Chromosome"/>
</dbReference>
<organism evidence="1 2">
    <name type="scientific">Sulfurimonas denitrificans (strain ATCC 33889 / DSM 1251)</name>
    <name type="common">Thiomicrospira denitrificans (strain ATCC 33889 / DSM 1251)</name>
    <dbReference type="NCBI Taxonomy" id="326298"/>
    <lineage>
        <taxon>Bacteria</taxon>
        <taxon>Pseudomonadati</taxon>
        <taxon>Campylobacterota</taxon>
        <taxon>Epsilonproteobacteria</taxon>
        <taxon>Campylobacterales</taxon>
        <taxon>Sulfurimonadaceae</taxon>
        <taxon>Sulfurimonas</taxon>
    </lineage>
</organism>